<dbReference type="InterPro" id="IPR035979">
    <property type="entry name" value="RBD_domain_sf"/>
</dbReference>
<dbReference type="InterPro" id="IPR050502">
    <property type="entry name" value="Euk_RNA-bind_prot"/>
</dbReference>
<name>A0ABR7X452_9SPHI</name>
<keyword evidence="1" id="KW-0694">RNA-binding</keyword>
<feature type="domain" description="RRM" evidence="3">
    <location>
        <begin position="2"/>
        <end position="80"/>
    </location>
</feature>
<dbReference type="SMART" id="SM00360">
    <property type="entry name" value="RRM"/>
    <property type="match status" value="1"/>
</dbReference>
<dbReference type="PROSITE" id="PS50102">
    <property type="entry name" value="RRM"/>
    <property type="match status" value="1"/>
</dbReference>
<evidence type="ECO:0000313" key="4">
    <source>
        <dbReference type="EMBL" id="MBD1384375.1"/>
    </source>
</evidence>
<dbReference type="Proteomes" id="UP000618754">
    <property type="component" value="Unassembled WGS sequence"/>
</dbReference>
<protein>
    <submittedName>
        <fullName evidence="4">RNA-binding protein</fullName>
    </submittedName>
</protein>
<evidence type="ECO:0000313" key="5">
    <source>
        <dbReference type="Proteomes" id="UP000618754"/>
    </source>
</evidence>
<feature type="region of interest" description="Disordered" evidence="2">
    <location>
        <begin position="79"/>
        <end position="118"/>
    </location>
</feature>
<sequence length="118" mass="13337">MIKLFVVGFPREMDEMQLAQLFGPHGDIELLTIVRDKFTLQSKGFGFVQMKDMEGAQLAIEALDGMAFGDRTLEVRIAEDKPAPAPSRRPAAMPRYNQQQQPPKPVLAEKKKRPRLSK</sequence>
<dbReference type="PANTHER" id="PTHR48025">
    <property type="entry name" value="OS02G0815200 PROTEIN"/>
    <property type="match status" value="1"/>
</dbReference>
<reference evidence="4 5" key="1">
    <citation type="submission" date="2020-09" db="EMBL/GenBank/DDBJ databases">
        <title>Novel species of Mucilaginibacter isolated from a glacier on the Tibetan Plateau.</title>
        <authorList>
            <person name="Liu Q."/>
            <person name="Xin Y.-H."/>
        </authorList>
    </citation>
    <scope>NUCLEOTIDE SEQUENCE [LARGE SCALE GENOMIC DNA]</scope>
    <source>
        <strain evidence="4 5">CGMCC 1.13878</strain>
    </source>
</reference>
<dbReference type="RefSeq" id="WP_191174254.1">
    <property type="nucleotide sequence ID" value="NZ_JACWMW010000001.1"/>
</dbReference>
<comment type="caution">
    <text evidence="4">The sequence shown here is derived from an EMBL/GenBank/DDBJ whole genome shotgun (WGS) entry which is preliminary data.</text>
</comment>
<evidence type="ECO:0000259" key="3">
    <source>
        <dbReference type="PROSITE" id="PS50102"/>
    </source>
</evidence>
<evidence type="ECO:0000256" key="1">
    <source>
        <dbReference type="ARBA" id="ARBA00022884"/>
    </source>
</evidence>
<keyword evidence="5" id="KW-1185">Reference proteome</keyword>
<accession>A0ABR7X452</accession>
<evidence type="ECO:0000256" key="2">
    <source>
        <dbReference type="SAM" id="MobiDB-lite"/>
    </source>
</evidence>
<dbReference type="InterPro" id="IPR000504">
    <property type="entry name" value="RRM_dom"/>
</dbReference>
<proteinExistence type="predicted"/>
<dbReference type="EMBL" id="JACWMW010000001">
    <property type="protein sequence ID" value="MBD1384375.1"/>
    <property type="molecule type" value="Genomic_DNA"/>
</dbReference>
<dbReference type="SUPFAM" id="SSF54928">
    <property type="entry name" value="RNA-binding domain, RBD"/>
    <property type="match status" value="1"/>
</dbReference>
<dbReference type="PANTHER" id="PTHR48025:SF1">
    <property type="entry name" value="RRM DOMAIN-CONTAINING PROTEIN"/>
    <property type="match status" value="1"/>
</dbReference>
<dbReference type="Pfam" id="PF00076">
    <property type="entry name" value="RRM_1"/>
    <property type="match status" value="1"/>
</dbReference>
<feature type="compositionally biased region" description="Low complexity" evidence="2">
    <location>
        <begin position="86"/>
        <end position="95"/>
    </location>
</feature>
<dbReference type="Gene3D" id="3.30.70.330">
    <property type="match status" value="1"/>
</dbReference>
<dbReference type="InterPro" id="IPR012677">
    <property type="entry name" value="Nucleotide-bd_a/b_plait_sf"/>
</dbReference>
<organism evidence="4 5">
    <name type="scientific">Mucilaginibacter rigui</name>
    <dbReference type="NCBI Taxonomy" id="534635"/>
    <lineage>
        <taxon>Bacteria</taxon>
        <taxon>Pseudomonadati</taxon>
        <taxon>Bacteroidota</taxon>
        <taxon>Sphingobacteriia</taxon>
        <taxon>Sphingobacteriales</taxon>
        <taxon>Sphingobacteriaceae</taxon>
        <taxon>Mucilaginibacter</taxon>
    </lineage>
</organism>
<gene>
    <name evidence="4" type="ORF">IDJ75_03725</name>
</gene>